<dbReference type="OrthoDB" id="27267at2759"/>
<evidence type="ECO:0000256" key="3">
    <source>
        <dbReference type="SAM" id="SignalP"/>
    </source>
</evidence>
<protein>
    <recommendedName>
        <fullName evidence="6">Leucine-rich repeat protein</fullName>
    </recommendedName>
</protein>
<proteinExistence type="predicted"/>
<evidence type="ECO:0000256" key="1">
    <source>
        <dbReference type="ARBA" id="ARBA00022614"/>
    </source>
</evidence>
<dbReference type="AlphaFoldDB" id="A0A9J6BAA8"/>
<dbReference type="Gene3D" id="3.80.10.10">
    <property type="entry name" value="Ribonuclease Inhibitor"/>
    <property type="match status" value="1"/>
</dbReference>
<keyword evidence="5" id="KW-1185">Reference proteome</keyword>
<organism evidence="4 5">
    <name type="scientific">Polypedilum vanderplanki</name>
    <name type="common">Sleeping chironomid midge</name>
    <dbReference type="NCBI Taxonomy" id="319348"/>
    <lineage>
        <taxon>Eukaryota</taxon>
        <taxon>Metazoa</taxon>
        <taxon>Ecdysozoa</taxon>
        <taxon>Arthropoda</taxon>
        <taxon>Hexapoda</taxon>
        <taxon>Insecta</taxon>
        <taxon>Pterygota</taxon>
        <taxon>Neoptera</taxon>
        <taxon>Endopterygota</taxon>
        <taxon>Diptera</taxon>
        <taxon>Nematocera</taxon>
        <taxon>Chironomoidea</taxon>
        <taxon>Chironomidae</taxon>
        <taxon>Chironominae</taxon>
        <taxon>Polypedilum</taxon>
        <taxon>Polypedilum</taxon>
    </lineage>
</organism>
<dbReference type="GO" id="GO:0005615">
    <property type="term" value="C:extracellular space"/>
    <property type="evidence" value="ECO:0007669"/>
    <property type="project" value="TreeGrafter"/>
</dbReference>
<dbReference type="SUPFAM" id="SSF52058">
    <property type="entry name" value="L domain-like"/>
    <property type="match status" value="1"/>
</dbReference>
<dbReference type="Proteomes" id="UP001107558">
    <property type="component" value="Chromosome 4"/>
</dbReference>
<keyword evidence="1" id="KW-0433">Leucine-rich repeat</keyword>
<dbReference type="Pfam" id="PF13855">
    <property type="entry name" value="LRR_8"/>
    <property type="match status" value="1"/>
</dbReference>
<reference evidence="4" key="1">
    <citation type="submission" date="2021-03" db="EMBL/GenBank/DDBJ databases">
        <title>Chromosome level genome of the anhydrobiotic midge Polypedilum vanderplanki.</title>
        <authorList>
            <person name="Yoshida Y."/>
            <person name="Kikawada T."/>
            <person name="Gusev O."/>
        </authorList>
    </citation>
    <scope>NUCLEOTIDE SEQUENCE</scope>
    <source>
        <strain evidence="4">NIAS01</strain>
        <tissue evidence="4">Whole body or cell culture</tissue>
    </source>
</reference>
<dbReference type="PANTHER" id="PTHR45712">
    <property type="entry name" value="AGAP008170-PA"/>
    <property type="match status" value="1"/>
</dbReference>
<feature type="signal peptide" evidence="3">
    <location>
        <begin position="1"/>
        <end position="21"/>
    </location>
</feature>
<dbReference type="EMBL" id="JADBJN010000004">
    <property type="protein sequence ID" value="KAG5666520.1"/>
    <property type="molecule type" value="Genomic_DNA"/>
</dbReference>
<dbReference type="PANTHER" id="PTHR45712:SF22">
    <property type="entry name" value="INSULIN-LIKE GROWTH FACTOR-BINDING PROTEIN COMPLEX ACID LABILE SUBUNIT"/>
    <property type="match status" value="1"/>
</dbReference>
<dbReference type="InterPro" id="IPR032675">
    <property type="entry name" value="LRR_dom_sf"/>
</dbReference>
<keyword evidence="2" id="KW-0677">Repeat</keyword>
<accession>A0A9J6BAA8</accession>
<name>A0A9J6BAA8_POLVA</name>
<sequence length="227" mass="25933">MEHKITKIFLIFSICTLMAFASEKEVELECVFKDDHTCVAKKELFDGKNRMKFTKLKTAFPKSGKKAEDVNSFIVEENAKIVYIPNGVHDIFKNITKLTFTKSGLIHLAENDFKDFDKLDQLYLDENNITEVPAKIFDKNIKLVEIYLNKNKIIKIDPHVFDKLTELKKLLLDSKICDISADTNATSKDLVDRIKDDLLKSKCKNGGSILYLNTIILSLIALLTLKI</sequence>
<dbReference type="InterPro" id="IPR050333">
    <property type="entry name" value="SLRP"/>
</dbReference>
<comment type="caution">
    <text evidence="4">The sequence shown here is derived from an EMBL/GenBank/DDBJ whole genome shotgun (WGS) entry which is preliminary data.</text>
</comment>
<feature type="chain" id="PRO_5039902626" description="Leucine-rich repeat protein" evidence="3">
    <location>
        <begin position="22"/>
        <end position="227"/>
    </location>
</feature>
<gene>
    <name evidence="4" type="ORF">PVAND_014541</name>
</gene>
<evidence type="ECO:0000313" key="5">
    <source>
        <dbReference type="Proteomes" id="UP001107558"/>
    </source>
</evidence>
<evidence type="ECO:0000313" key="4">
    <source>
        <dbReference type="EMBL" id="KAG5666520.1"/>
    </source>
</evidence>
<dbReference type="InterPro" id="IPR001611">
    <property type="entry name" value="Leu-rich_rpt"/>
</dbReference>
<keyword evidence="3" id="KW-0732">Signal</keyword>
<evidence type="ECO:0000256" key="2">
    <source>
        <dbReference type="ARBA" id="ARBA00022737"/>
    </source>
</evidence>
<evidence type="ECO:0008006" key="6">
    <source>
        <dbReference type="Google" id="ProtNLM"/>
    </source>
</evidence>